<feature type="chain" id="PRO_5039632722" evidence="2">
    <location>
        <begin position="24"/>
        <end position="328"/>
    </location>
</feature>
<evidence type="ECO:0000256" key="1">
    <source>
        <dbReference type="SAM" id="Phobius"/>
    </source>
</evidence>
<keyword evidence="4" id="KW-1185">Reference proteome</keyword>
<accession>A0A841TRG9</accession>
<feature type="transmembrane region" description="Helical" evidence="1">
    <location>
        <begin position="287"/>
        <end position="309"/>
    </location>
</feature>
<dbReference type="AlphaFoldDB" id="A0A841TRG9"/>
<keyword evidence="1" id="KW-0812">Transmembrane</keyword>
<feature type="signal peptide" evidence="2">
    <location>
        <begin position="1"/>
        <end position="23"/>
    </location>
</feature>
<keyword evidence="1" id="KW-1133">Transmembrane helix</keyword>
<evidence type="ECO:0000313" key="4">
    <source>
        <dbReference type="Proteomes" id="UP000553776"/>
    </source>
</evidence>
<dbReference type="EMBL" id="JACJVR010000019">
    <property type="protein sequence ID" value="MBB6690987.1"/>
    <property type="molecule type" value="Genomic_DNA"/>
</dbReference>
<evidence type="ECO:0000256" key="2">
    <source>
        <dbReference type="SAM" id="SignalP"/>
    </source>
</evidence>
<sequence>MFKRFSRRILLITLVSVSAFATAAGLFSYHWAKRTVLSEFVSVSSNYFQSSRELLEQYLNSTGETAKVIANNPNLAVAARGPNAYGEVPRLLDVLASGMNPDIRGIALYAADGTVYSLSRMSNLPSLAQMMAEKPVRRFLEDGKRQSAWISRYRDLSSYYDYRYVENGTFSYLLKTGQGGESGIPGTMVVDLDAVQLFRFFASDHPFFADNRLYLVRDGADIVPSAAGSDASPFAEEDLRRVNGGAGGRFTSEDGSRLILYETILESNAKIVAAIPLQSSYAHLSPLGRTVLLLGLLSGALALALAFWLRAGIVRPLSQLYERMKSFR</sequence>
<organism evidence="3 4">
    <name type="scientific">Cohnella xylanilytica</name>
    <dbReference type="NCBI Taxonomy" id="557555"/>
    <lineage>
        <taxon>Bacteria</taxon>
        <taxon>Bacillati</taxon>
        <taxon>Bacillota</taxon>
        <taxon>Bacilli</taxon>
        <taxon>Bacillales</taxon>
        <taxon>Paenibacillaceae</taxon>
        <taxon>Cohnella</taxon>
    </lineage>
</organism>
<dbReference type="RefSeq" id="WP_185134973.1">
    <property type="nucleotide sequence ID" value="NZ_JACJVR010000019.1"/>
</dbReference>
<proteinExistence type="predicted"/>
<keyword evidence="2" id="KW-0732">Signal</keyword>
<gene>
    <name evidence="3" type="ORF">H7B90_06165</name>
</gene>
<name>A0A841TRG9_9BACL</name>
<protein>
    <submittedName>
        <fullName evidence="3">Cache domain-containing protein</fullName>
    </submittedName>
</protein>
<evidence type="ECO:0000313" key="3">
    <source>
        <dbReference type="EMBL" id="MBB6690987.1"/>
    </source>
</evidence>
<dbReference type="Proteomes" id="UP000553776">
    <property type="component" value="Unassembled WGS sequence"/>
</dbReference>
<keyword evidence="1" id="KW-0472">Membrane</keyword>
<comment type="caution">
    <text evidence="3">The sequence shown here is derived from an EMBL/GenBank/DDBJ whole genome shotgun (WGS) entry which is preliminary data.</text>
</comment>
<reference evidence="3 4" key="1">
    <citation type="submission" date="2020-08" db="EMBL/GenBank/DDBJ databases">
        <title>Cohnella phylogeny.</title>
        <authorList>
            <person name="Dunlap C."/>
        </authorList>
    </citation>
    <scope>NUCLEOTIDE SEQUENCE [LARGE SCALE GENOMIC DNA]</scope>
    <source>
        <strain evidence="3 4">DSM 25239</strain>
    </source>
</reference>